<evidence type="ECO:0000313" key="3">
    <source>
        <dbReference type="Proteomes" id="UP000472277"/>
    </source>
</evidence>
<dbReference type="InParanoid" id="A0A674C802"/>
<name>A0A674C802_SALTR</name>
<reference evidence="2" key="1">
    <citation type="submission" date="2025-08" db="UniProtKB">
        <authorList>
            <consortium name="Ensembl"/>
        </authorList>
    </citation>
    <scope>IDENTIFICATION</scope>
</reference>
<sequence>MYAHRLSVFLFFSLWSGDRSAFRVASCPSSITGLARVQEASLSCHPTGVCVSNGMVSNTWKPCV</sequence>
<keyword evidence="1" id="KW-0732">Signal</keyword>
<feature type="chain" id="PRO_5025573711" description="Secreted protein" evidence="1">
    <location>
        <begin position="22"/>
        <end position="64"/>
    </location>
</feature>
<keyword evidence="3" id="KW-1185">Reference proteome</keyword>
<dbReference type="Ensembl" id="ENSSTUT00000084740.1">
    <property type="protein sequence ID" value="ENSSTUP00000079604.1"/>
    <property type="gene ID" value="ENSSTUG00000035116.1"/>
</dbReference>
<evidence type="ECO:0000256" key="1">
    <source>
        <dbReference type="SAM" id="SignalP"/>
    </source>
</evidence>
<accession>A0A674C802</accession>
<organism evidence="2 3">
    <name type="scientific">Salmo trutta</name>
    <name type="common">Brown trout</name>
    <dbReference type="NCBI Taxonomy" id="8032"/>
    <lineage>
        <taxon>Eukaryota</taxon>
        <taxon>Metazoa</taxon>
        <taxon>Chordata</taxon>
        <taxon>Craniata</taxon>
        <taxon>Vertebrata</taxon>
        <taxon>Euteleostomi</taxon>
        <taxon>Actinopterygii</taxon>
        <taxon>Neopterygii</taxon>
        <taxon>Teleostei</taxon>
        <taxon>Protacanthopterygii</taxon>
        <taxon>Salmoniformes</taxon>
        <taxon>Salmonidae</taxon>
        <taxon>Salmoninae</taxon>
        <taxon>Salmo</taxon>
    </lineage>
</organism>
<protein>
    <recommendedName>
        <fullName evidence="4">Secreted protein</fullName>
    </recommendedName>
</protein>
<dbReference type="Proteomes" id="UP000472277">
    <property type="component" value="Chromosome 8"/>
</dbReference>
<reference evidence="2" key="2">
    <citation type="submission" date="2025-09" db="UniProtKB">
        <authorList>
            <consortium name="Ensembl"/>
        </authorList>
    </citation>
    <scope>IDENTIFICATION</scope>
</reference>
<evidence type="ECO:0000313" key="2">
    <source>
        <dbReference type="Ensembl" id="ENSSTUP00000079604.1"/>
    </source>
</evidence>
<feature type="signal peptide" evidence="1">
    <location>
        <begin position="1"/>
        <end position="21"/>
    </location>
</feature>
<evidence type="ECO:0008006" key="4">
    <source>
        <dbReference type="Google" id="ProtNLM"/>
    </source>
</evidence>
<dbReference type="AlphaFoldDB" id="A0A674C802"/>
<proteinExistence type="predicted"/>